<name>A0A2I9D080_9DEIO</name>
<feature type="region of interest" description="Disordered" evidence="1">
    <location>
        <begin position="21"/>
        <end position="42"/>
    </location>
</feature>
<dbReference type="Proteomes" id="UP000236569">
    <property type="component" value="Unassembled WGS sequence"/>
</dbReference>
<dbReference type="EMBL" id="BFAG01000019">
    <property type="protein sequence ID" value="GBF07919.1"/>
    <property type="molecule type" value="Genomic_DNA"/>
</dbReference>
<dbReference type="AlphaFoldDB" id="A0A2I9D080"/>
<sequence length="132" mass="13573">MFVMLLVLLAAVAGAALVLRKSRGGSPKPPGTAGLDEETAARPEVDAASVAAARARVSEVVPDEVLSDALLDATPKQLAHLFAAVPEDVMAAAIGTGKGTPREQARPEDLAQLRGAGRAVDDLEIFSFGEKS</sequence>
<evidence type="ECO:0000313" key="3">
    <source>
        <dbReference type="Proteomes" id="UP000236569"/>
    </source>
</evidence>
<gene>
    <name evidence="2" type="ORF">DAERI_190052</name>
</gene>
<proteinExistence type="predicted"/>
<evidence type="ECO:0000313" key="2">
    <source>
        <dbReference type="EMBL" id="GBF07919.1"/>
    </source>
</evidence>
<protein>
    <submittedName>
        <fullName evidence="2">Uncharacterized protein</fullName>
    </submittedName>
</protein>
<organism evidence="2 3">
    <name type="scientific">Deinococcus aerius</name>
    <dbReference type="NCBI Taxonomy" id="200253"/>
    <lineage>
        <taxon>Bacteria</taxon>
        <taxon>Thermotogati</taxon>
        <taxon>Deinococcota</taxon>
        <taxon>Deinococci</taxon>
        <taxon>Deinococcales</taxon>
        <taxon>Deinococcaceae</taxon>
        <taxon>Deinococcus</taxon>
    </lineage>
</organism>
<dbReference type="OrthoDB" id="73826at2"/>
<keyword evidence="3" id="KW-1185">Reference proteome</keyword>
<reference evidence="3" key="1">
    <citation type="submission" date="2018-01" db="EMBL/GenBank/DDBJ databases">
        <title>Draft Genome Sequence of the Radioresistant Bacterium Deinococcus aerius TR0125, Isolated from the Higher Atmosphere above Japan.</title>
        <authorList>
            <person name="Satoh K."/>
            <person name="Arai H."/>
            <person name="Sanzen T."/>
            <person name="Kawaguchi Y."/>
            <person name="Hayashi H."/>
            <person name="Yokobori S."/>
            <person name="Yamagishi A."/>
            <person name="Oono Y."/>
            <person name="Narumi I."/>
        </authorList>
    </citation>
    <scope>NUCLEOTIDE SEQUENCE [LARGE SCALE GENOMIC DNA]</scope>
    <source>
        <strain evidence="3">TR0125</strain>
    </source>
</reference>
<evidence type="ECO:0000256" key="1">
    <source>
        <dbReference type="SAM" id="MobiDB-lite"/>
    </source>
</evidence>
<comment type="caution">
    <text evidence="2">The sequence shown here is derived from an EMBL/GenBank/DDBJ whole genome shotgun (WGS) entry which is preliminary data.</text>
</comment>
<dbReference type="RefSeq" id="WP_103131206.1">
    <property type="nucleotide sequence ID" value="NZ_BFAG01000019.1"/>
</dbReference>
<accession>A0A2I9D080</accession>